<proteinExistence type="predicted"/>
<name>A0A817TL70_9BILA</name>
<gene>
    <name evidence="4" type="ORF">FME351_LOCUS1102</name>
    <name evidence="5" type="ORF">TSG867_LOCUS7632</name>
</gene>
<feature type="coiled-coil region" evidence="1">
    <location>
        <begin position="170"/>
        <end position="197"/>
    </location>
</feature>
<feature type="domain" description="TIR" evidence="3">
    <location>
        <begin position="65"/>
        <end position="185"/>
    </location>
</feature>
<protein>
    <recommendedName>
        <fullName evidence="3">TIR domain-containing protein</fullName>
    </recommendedName>
</protein>
<keyword evidence="1" id="KW-0175">Coiled coil</keyword>
<feature type="compositionally biased region" description="Basic and acidic residues" evidence="2">
    <location>
        <begin position="19"/>
        <end position="28"/>
    </location>
</feature>
<feature type="compositionally biased region" description="Polar residues" evidence="2">
    <location>
        <begin position="1"/>
        <end position="13"/>
    </location>
</feature>
<dbReference type="Gene3D" id="3.40.50.10140">
    <property type="entry name" value="Toll/interleukin-1 receptor homology (TIR) domain"/>
    <property type="match status" value="1"/>
</dbReference>
<evidence type="ECO:0000313" key="5">
    <source>
        <dbReference type="EMBL" id="CAF4322165.1"/>
    </source>
</evidence>
<reference evidence="4" key="1">
    <citation type="submission" date="2021-02" db="EMBL/GenBank/DDBJ databases">
        <authorList>
            <person name="Nowell W R."/>
        </authorList>
    </citation>
    <scope>NUCLEOTIDE SEQUENCE</scope>
</reference>
<dbReference type="InterPro" id="IPR035897">
    <property type="entry name" value="Toll_tir_struct_dom_sf"/>
</dbReference>
<evidence type="ECO:0000313" key="6">
    <source>
        <dbReference type="Proteomes" id="UP000663869"/>
    </source>
</evidence>
<dbReference type="PANTHER" id="PTHR46270:SF2">
    <property type="entry name" value="TIR DOMAIN-CONTAINING PROTEIN"/>
    <property type="match status" value="1"/>
</dbReference>
<dbReference type="GO" id="GO:0007165">
    <property type="term" value="P:signal transduction"/>
    <property type="evidence" value="ECO:0007669"/>
    <property type="project" value="InterPro"/>
</dbReference>
<dbReference type="EMBL" id="CAJOBQ010000303">
    <property type="protein sequence ID" value="CAF4322165.1"/>
    <property type="molecule type" value="Genomic_DNA"/>
</dbReference>
<feature type="compositionally biased region" description="Polar residues" evidence="2">
    <location>
        <begin position="30"/>
        <end position="42"/>
    </location>
</feature>
<dbReference type="Pfam" id="PF13676">
    <property type="entry name" value="TIR_2"/>
    <property type="match status" value="1"/>
</dbReference>
<dbReference type="Proteomes" id="UP000663862">
    <property type="component" value="Unassembled WGS sequence"/>
</dbReference>
<sequence>MGCNSSLPPTTVAQPLHQAKGEKQRKPQPETVTKSDPTTPADQTAKKLPAEPVAAAPMNTNKKHIMLSYQHANQELVLKVYKFLQKHRVAVWMDIKGGMEEHLLDSMAAAVQNSAAVVCFLTQKYQDSQNCKDEFKYARKKDKPIIPCLITLGWKPDGWLDIGISDLLYIDFKKTTEENFEQKCEELLEKIKQVVKLDDIFITEDGIPAGFEEDGVDAELQEELNYEGFNVDCTSKMVPNIHEGPEIKIVNIDQTQINKHTCEGDSVVRLLLTGKGKDRNIQANQDSFRHDGEFLNYFFIPKLVFHNKSKQPISIIELSGEYEDSHGNWCECHDIKLSPALSENDENYNWLPNTTLNLEPLKLTTFAVRVDVKVKGTPGSSNKHRMRAHKSLPQPFKIRLTLQDTEGKTASLIVEQANEQFVLPTKEIAMKTFDFEDVVAFVYADDCDGDERYWVVIYYEDKSKLRFSFGYGLNGYETKYLDTWLIKDFCNQAKKTAATEIVLDEWNHDWRTITALFDKETFILFGFRIELKTDTSKTRETVLLPLDKLRERLAIEKLEPDDDRIVNTYTSIS</sequence>
<organism evidence="4 6">
    <name type="scientific">Rotaria socialis</name>
    <dbReference type="NCBI Taxonomy" id="392032"/>
    <lineage>
        <taxon>Eukaryota</taxon>
        <taxon>Metazoa</taxon>
        <taxon>Spiralia</taxon>
        <taxon>Gnathifera</taxon>
        <taxon>Rotifera</taxon>
        <taxon>Eurotatoria</taxon>
        <taxon>Bdelloidea</taxon>
        <taxon>Philodinida</taxon>
        <taxon>Philodinidae</taxon>
        <taxon>Rotaria</taxon>
    </lineage>
</organism>
<dbReference type="Proteomes" id="UP000663869">
    <property type="component" value="Unassembled WGS sequence"/>
</dbReference>
<dbReference type="SUPFAM" id="SSF52200">
    <property type="entry name" value="Toll/Interleukin receptor TIR domain"/>
    <property type="match status" value="1"/>
</dbReference>
<comment type="caution">
    <text evidence="4">The sequence shown here is derived from an EMBL/GenBank/DDBJ whole genome shotgun (WGS) entry which is preliminary data.</text>
</comment>
<dbReference type="PANTHER" id="PTHR46270">
    <property type="entry name" value="ARMADILLO-TYPE FOLD-RELATED"/>
    <property type="match status" value="1"/>
</dbReference>
<dbReference type="EMBL" id="CAJNYU010000027">
    <property type="protein sequence ID" value="CAF3318301.1"/>
    <property type="molecule type" value="Genomic_DNA"/>
</dbReference>
<accession>A0A817TL70</accession>
<evidence type="ECO:0000259" key="3">
    <source>
        <dbReference type="Pfam" id="PF13676"/>
    </source>
</evidence>
<feature type="region of interest" description="Disordered" evidence="2">
    <location>
        <begin position="1"/>
        <end position="55"/>
    </location>
</feature>
<dbReference type="AlphaFoldDB" id="A0A817TL70"/>
<dbReference type="InterPro" id="IPR000157">
    <property type="entry name" value="TIR_dom"/>
</dbReference>
<evidence type="ECO:0000313" key="4">
    <source>
        <dbReference type="EMBL" id="CAF3318301.1"/>
    </source>
</evidence>
<evidence type="ECO:0000256" key="1">
    <source>
        <dbReference type="SAM" id="Coils"/>
    </source>
</evidence>
<evidence type="ECO:0000256" key="2">
    <source>
        <dbReference type="SAM" id="MobiDB-lite"/>
    </source>
</evidence>